<proteinExistence type="predicted"/>
<dbReference type="Proteomes" id="UP000041254">
    <property type="component" value="Unassembled WGS sequence"/>
</dbReference>
<feature type="compositionally biased region" description="Low complexity" evidence="1">
    <location>
        <begin position="110"/>
        <end position="124"/>
    </location>
</feature>
<dbReference type="OrthoDB" id="412109at2759"/>
<reference evidence="2 3" key="1">
    <citation type="submission" date="2014-11" db="EMBL/GenBank/DDBJ databases">
        <authorList>
            <person name="Zhu J."/>
            <person name="Qi W."/>
            <person name="Song R."/>
        </authorList>
    </citation>
    <scope>NUCLEOTIDE SEQUENCE [LARGE SCALE GENOMIC DNA]</scope>
</reference>
<dbReference type="InParanoid" id="A0A0G4H7R6"/>
<dbReference type="AlphaFoldDB" id="A0A0G4H7R6"/>
<evidence type="ECO:0000313" key="2">
    <source>
        <dbReference type="EMBL" id="CEM39959.1"/>
    </source>
</evidence>
<protein>
    <submittedName>
        <fullName evidence="2">Uncharacterized protein</fullName>
    </submittedName>
</protein>
<sequence length="152" mass="17701">MAWRDFERHPPRLIGRYHVPWPPREDRILTDWLQQNAEEPKRAFFLLSMRWHPDKFEQSFGPVLDPDDRHAILQKVKRISQSINSEWCVLRRSLQGDLSVEDIINQVDEASTPADTPDSPAADTAPDHEVEEPHQVAIDSQHRYSPLLPRAP</sequence>
<evidence type="ECO:0000313" key="3">
    <source>
        <dbReference type="Proteomes" id="UP000041254"/>
    </source>
</evidence>
<name>A0A0G4H7R6_VITBC</name>
<dbReference type="VEuPathDB" id="CryptoDB:Vbra_19865"/>
<feature type="compositionally biased region" description="Basic and acidic residues" evidence="1">
    <location>
        <begin position="125"/>
        <end position="134"/>
    </location>
</feature>
<evidence type="ECO:0000256" key="1">
    <source>
        <dbReference type="SAM" id="MobiDB-lite"/>
    </source>
</evidence>
<keyword evidence="3" id="KW-1185">Reference proteome</keyword>
<accession>A0A0G4H7R6</accession>
<organism evidence="2 3">
    <name type="scientific">Vitrella brassicaformis (strain CCMP3155)</name>
    <dbReference type="NCBI Taxonomy" id="1169540"/>
    <lineage>
        <taxon>Eukaryota</taxon>
        <taxon>Sar</taxon>
        <taxon>Alveolata</taxon>
        <taxon>Colpodellida</taxon>
        <taxon>Vitrellaceae</taxon>
        <taxon>Vitrella</taxon>
    </lineage>
</organism>
<dbReference type="EMBL" id="CDMY01001057">
    <property type="protein sequence ID" value="CEM39959.1"/>
    <property type="molecule type" value="Genomic_DNA"/>
</dbReference>
<feature type="region of interest" description="Disordered" evidence="1">
    <location>
        <begin position="105"/>
        <end position="152"/>
    </location>
</feature>
<gene>
    <name evidence="2" type="ORF">Vbra_19865</name>
</gene>